<evidence type="ECO:0000313" key="8">
    <source>
        <dbReference type="EMBL" id="SDF83554.1"/>
    </source>
</evidence>
<dbReference type="Pfam" id="PF26388">
    <property type="entry name" value="DUF6079_6th"/>
    <property type="match status" value="1"/>
</dbReference>
<dbReference type="Gene3D" id="3.40.50.300">
    <property type="entry name" value="P-loop containing nucleotide triphosphate hydrolases"/>
    <property type="match status" value="1"/>
</dbReference>
<evidence type="ECO:0000259" key="5">
    <source>
        <dbReference type="Pfam" id="PF26385"/>
    </source>
</evidence>
<dbReference type="EMBL" id="FNBS01000026">
    <property type="protein sequence ID" value="SDF83554.1"/>
    <property type="molecule type" value="Genomic_DNA"/>
</dbReference>
<dbReference type="InterPro" id="IPR027417">
    <property type="entry name" value="P-loop_NTPase"/>
</dbReference>
<dbReference type="InterPro" id="IPR058574">
    <property type="entry name" value="DUF6079_6th"/>
</dbReference>
<evidence type="ECO:0008006" key="10">
    <source>
        <dbReference type="Google" id="ProtNLM"/>
    </source>
</evidence>
<sequence>MKYGDLIQYEPIETVIKLKDADKIDEAKRLVKSYVVSEGMADSIINICIPQLQFDETIDNKGIFIVGNYGTGKSHLMSVISAVAENKEMLDYISHEELKKEMGKIAGKFKVLRFDIGAVNTPLRNIITKEIEKDLARYGIEFYFPPIDKVTNNKEAFMEMMSKFEDKFPDKGYLIVVDELLDFLKARKEQELIRDLTFLREIGEITKSTRLRFMTGVQETLFDNPAFNAVAQTVLKMKDRFEQLIIKREDISYVVSQRLLKKNDRQKAWIRSHLEKFSPLYKSISSRIEEFVELYPIHPMFIEVFEKMFVVEKREVLKTISHLMRELLDKDVPEDEPGIISYDSYWKFLRDNPSLRAEPDIKRVVDKSIVVEDLIEHSFTRPQYKDAALRIVHALSVHRFTTGDIHTSVGITVENIKDDLCLYIKIPEIEEDFLITTIETIMKEIMKTLSWQYISYNPDNQQYYLDMVREGINYDAKIQEKAELLSDDTFNRYYFDLLIKVLDWNVTLKQKNMRIWEYSLIWNEKNVKRYGYLFMGYPDERSTAQPPRDFYIYFLPPFVEANYNKKYVLNGKEDEVFFEFINADEEIIEKIKKYAAAMELSELSSSDQKKIYEDKANGFQKDITKWIRDNVSKCFNVSYKGETQSIIYWLKGKTANYDTIKSYIDEAASSCLSLYFSEKYSEYPTFYTKITEANLNEVFKSAMNYLAGKKTETGKKVLQSFDLILGDDIVPGNSKYANYFLNELYKLPPGKVLNREDIIENVNGEDIDKRFKLEVQWVVLLLCALVYSGDIILRIKNKVYDATTIDSLANMNVGELVDFDSFERPRDIPVRELKTLFTLLGLPSGLVNASLSKPEEAIRQMVSRSEELAKKVVTVNQFVVSNKTIWGKPVFDEFEIRDYKDLLNNFRDFLDSLKAFNTPGKLRNFKYTEEELKEKFKTLKTVKKIEKIIDFKNEVEELVKYLASAEQQLPEEIELKQNINAMKNEVERFIREIDNKESEDIKRLTRELEELKIEYIDLYLEYHKKHRLDYNGDERKKKIMASDLFNNLKKLKDVGIFPVNKFDEIEKVLASLKTCYNFGKENIKTEVLCPNCGYSIKSDEVPVFGKLDKIEDKIENLYKEWTKILLDNIEDPMIQERIEILNKDQQKVIRDFLNKKELPDKVDNLFVSAVKDLIAGLEKVEIEINEFISAITYDGPVTVDEFKKRFLENVDFLIRGKNIEKVRIIIK</sequence>
<accession>A0A1G7PBF2</accession>
<dbReference type="Pfam" id="PF26387">
    <property type="entry name" value="DUF6079_5th"/>
    <property type="match status" value="1"/>
</dbReference>
<dbReference type="Pfam" id="PF26384">
    <property type="entry name" value="DUF6079_3rd"/>
    <property type="match status" value="1"/>
</dbReference>
<dbReference type="InterPro" id="IPR058573">
    <property type="entry name" value="DUF6079_5th"/>
</dbReference>
<organism evidence="8 9">
    <name type="scientific">Thermoanaerobacter thermohydrosulfuricus</name>
    <name type="common">Clostridium thermohydrosulfuricum</name>
    <dbReference type="NCBI Taxonomy" id="1516"/>
    <lineage>
        <taxon>Bacteria</taxon>
        <taxon>Bacillati</taxon>
        <taxon>Bacillota</taxon>
        <taxon>Clostridia</taxon>
        <taxon>Thermoanaerobacterales</taxon>
        <taxon>Thermoanaerobacteraceae</taxon>
        <taxon>Thermoanaerobacter</taxon>
    </lineage>
</organism>
<feature type="domain" description="DUF6079" evidence="4">
    <location>
        <begin position="476"/>
        <end position="680"/>
    </location>
</feature>
<feature type="domain" description="DUF6079" evidence="7">
    <location>
        <begin position="1031"/>
        <end position="1120"/>
    </location>
</feature>
<feature type="domain" description="DUF6079" evidence="2">
    <location>
        <begin position="19"/>
        <end position="248"/>
    </location>
</feature>
<dbReference type="Pfam" id="PF26383">
    <property type="entry name" value="DUF6079_2nd"/>
    <property type="match status" value="1"/>
</dbReference>
<dbReference type="Pfam" id="PF19557">
    <property type="entry name" value="DUF6079_1st"/>
    <property type="match status" value="1"/>
</dbReference>
<evidence type="ECO:0000259" key="4">
    <source>
        <dbReference type="Pfam" id="PF26384"/>
    </source>
</evidence>
<evidence type="ECO:0000259" key="6">
    <source>
        <dbReference type="Pfam" id="PF26387"/>
    </source>
</evidence>
<evidence type="ECO:0000256" key="1">
    <source>
        <dbReference type="SAM" id="Coils"/>
    </source>
</evidence>
<evidence type="ECO:0000259" key="7">
    <source>
        <dbReference type="Pfam" id="PF26388"/>
    </source>
</evidence>
<evidence type="ECO:0000259" key="3">
    <source>
        <dbReference type="Pfam" id="PF26383"/>
    </source>
</evidence>
<proteinExistence type="predicted"/>
<keyword evidence="1" id="KW-0175">Coiled coil</keyword>
<dbReference type="InterPro" id="IPR058572">
    <property type="entry name" value="DUF6079_4th"/>
</dbReference>
<name>A0A1G7PBF2_THETY</name>
<dbReference type="Pfam" id="PF26385">
    <property type="entry name" value="DUF6079_4th"/>
    <property type="match status" value="1"/>
</dbReference>
<feature type="domain" description="DUF6079" evidence="5">
    <location>
        <begin position="696"/>
        <end position="823"/>
    </location>
</feature>
<reference evidence="8 9" key="1">
    <citation type="submission" date="2016-10" db="EMBL/GenBank/DDBJ databases">
        <authorList>
            <person name="de Groot N.N."/>
        </authorList>
    </citation>
    <scope>NUCLEOTIDE SEQUENCE [LARGE SCALE GENOMIC DNA]</scope>
    <source>
        <strain evidence="8 9">DSM 569</strain>
    </source>
</reference>
<feature type="coiled-coil region" evidence="1">
    <location>
        <begin position="948"/>
        <end position="1021"/>
    </location>
</feature>
<dbReference type="Proteomes" id="UP000183404">
    <property type="component" value="Unassembled WGS sequence"/>
</dbReference>
<evidence type="ECO:0000313" key="9">
    <source>
        <dbReference type="Proteomes" id="UP000183404"/>
    </source>
</evidence>
<feature type="domain" description="DUF6079" evidence="3">
    <location>
        <begin position="263"/>
        <end position="468"/>
    </location>
</feature>
<evidence type="ECO:0000259" key="2">
    <source>
        <dbReference type="Pfam" id="PF19557"/>
    </source>
</evidence>
<feature type="domain" description="DUF6079" evidence="6">
    <location>
        <begin position="829"/>
        <end position="1023"/>
    </location>
</feature>
<dbReference type="InterPro" id="IPR058569">
    <property type="entry name" value="DUF6079_2nd"/>
</dbReference>
<dbReference type="AlphaFoldDB" id="A0A1G7PBF2"/>
<dbReference type="RefSeq" id="WP_074592540.1">
    <property type="nucleotide sequence ID" value="NZ_FNBS01000026.1"/>
</dbReference>
<gene>
    <name evidence="8" type="ORF">SAMN04244560_01304</name>
</gene>
<protein>
    <recommendedName>
        <fullName evidence="10">Exonuclease SbcC</fullName>
    </recommendedName>
</protein>
<dbReference type="InterPro" id="IPR058571">
    <property type="entry name" value="DUF6079_3rd"/>
</dbReference>
<dbReference type="InterPro" id="IPR045725">
    <property type="entry name" value="DUF6079_N"/>
</dbReference>